<proteinExistence type="inferred from homology"/>
<dbReference type="NCBIfam" id="TIGR02258">
    <property type="entry name" value="2_5_ligase"/>
    <property type="match status" value="1"/>
</dbReference>
<dbReference type="RefSeq" id="WP_168078984.1">
    <property type="nucleotide sequence ID" value="NZ_BAAAQJ010000009.1"/>
</dbReference>
<dbReference type="GO" id="GO:0004113">
    <property type="term" value="F:2',3'-cyclic-nucleotide 3'-phosphodiesterase activity"/>
    <property type="evidence" value="ECO:0007669"/>
    <property type="project" value="InterPro"/>
</dbReference>
<gene>
    <name evidence="3" type="ORF">Pfl04_28090</name>
</gene>
<evidence type="ECO:0000313" key="3">
    <source>
        <dbReference type="EMBL" id="GIG74405.1"/>
    </source>
</evidence>
<comment type="catalytic activity">
    <reaction evidence="2">
        <text>a 3'-end 2',3'-cyclophospho-ribonucleotide-RNA + H2O = a 3'-end 2'-phospho-ribonucleotide-RNA + H(+)</text>
        <dbReference type="Rhea" id="RHEA:11828"/>
        <dbReference type="Rhea" id="RHEA-COMP:10464"/>
        <dbReference type="Rhea" id="RHEA-COMP:17353"/>
        <dbReference type="ChEBI" id="CHEBI:15377"/>
        <dbReference type="ChEBI" id="CHEBI:15378"/>
        <dbReference type="ChEBI" id="CHEBI:83064"/>
        <dbReference type="ChEBI" id="CHEBI:173113"/>
        <dbReference type="EC" id="3.1.4.58"/>
    </reaction>
</comment>
<dbReference type="EMBL" id="BONU01000017">
    <property type="protein sequence ID" value="GIG74405.1"/>
    <property type="molecule type" value="Genomic_DNA"/>
</dbReference>
<dbReference type="EC" id="3.1.4.58" evidence="2"/>
<name>A0A8J3LPC6_9ACTN</name>
<feature type="active site" description="Proton donor" evidence="2">
    <location>
        <position position="45"/>
    </location>
</feature>
<evidence type="ECO:0000256" key="1">
    <source>
        <dbReference type="ARBA" id="ARBA00022801"/>
    </source>
</evidence>
<feature type="active site" description="Proton acceptor" evidence="2">
    <location>
        <position position="140"/>
    </location>
</feature>
<reference evidence="3" key="1">
    <citation type="submission" date="2021-01" db="EMBL/GenBank/DDBJ databases">
        <title>Whole genome shotgun sequence of Planosporangium flavigriseum NBRC 105377.</title>
        <authorList>
            <person name="Komaki H."/>
            <person name="Tamura T."/>
        </authorList>
    </citation>
    <scope>NUCLEOTIDE SEQUENCE</scope>
    <source>
        <strain evidence="3">NBRC 105377</strain>
    </source>
</reference>
<protein>
    <recommendedName>
        <fullName evidence="2">RNA 2',3'-cyclic phosphodiesterase</fullName>
        <shortName evidence="2">RNA 2',3'-CPDase</shortName>
        <ecNumber evidence="2">3.1.4.58</ecNumber>
    </recommendedName>
</protein>
<dbReference type="InterPro" id="IPR009097">
    <property type="entry name" value="Cyclic_Pdiesterase"/>
</dbReference>
<dbReference type="Gene3D" id="3.90.1140.10">
    <property type="entry name" value="Cyclic phosphodiesterase"/>
    <property type="match status" value="1"/>
</dbReference>
<dbReference type="PANTHER" id="PTHR35561">
    <property type="entry name" value="RNA 2',3'-CYCLIC PHOSPHODIESTERASE"/>
    <property type="match status" value="1"/>
</dbReference>
<dbReference type="HAMAP" id="MF_01940">
    <property type="entry name" value="RNA_CPDase"/>
    <property type="match status" value="1"/>
</dbReference>
<sequence>MRLFVAAYPPADVRGDFEDVVRDLVVGQPREQGQSVRLASPENWHVTLAFLGDVPDEKVDDVRLVVDRAVERWRAGRESDSGDAPAVRIAGGGRFGRNRFTTLWAGLSGDVDELGDVADALRRELRAARLPYDNKPFRAHVTIARPGDRITPDELTADLAALDAYESPPWTVDNIRLMRSQLGPRPAYESMHEVALT</sequence>
<dbReference type="Proteomes" id="UP000653674">
    <property type="component" value="Unassembled WGS sequence"/>
</dbReference>
<accession>A0A8J3LPC6</accession>
<dbReference type="Pfam" id="PF13563">
    <property type="entry name" value="2_5_RNA_ligase2"/>
    <property type="match status" value="1"/>
</dbReference>
<dbReference type="SUPFAM" id="SSF55144">
    <property type="entry name" value="LigT-like"/>
    <property type="match status" value="1"/>
</dbReference>
<evidence type="ECO:0000313" key="4">
    <source>
        <dbReference type="Proteomes" id="UP000653674"/>
    </source>
</evidence>
<comment type="similarity">
    <text evidence="2">Belongs to the 2H phosphoesterase superfamily. ThpR family.</text>
</comment>
<comment type="function">
    <text evidence="2">Hydrolyzes RNA 2',3'-cyclic phosphodiester to an RNA 2'-phosphomonoester.</text>
</comment>
<dbReference type="AlphaFoldDB" id="A0A8J3LPC6"/>
<comment type="caution">
    <text evidence="3">The sequence shown here is derived from an EMBL/GenBank/DDBJ whole genome shotgun (WGS) entry which is preliminary data.</text>
</comment>
<organism evidence="3 4">
    <name type="scientific">Planosporangium flavigriseum</name>
    <dbReference type="NCBI Taxonomy" id="373681"/>
    <lineage>
        <taxon>Bacteria</taxon>
        <taxon>Bacillati</taxon>
        <taxon>Actinomycetota</taxon>
        <taxon>Actinomycetes</taxon>
        <taxon>Micromonosporales</taxon>
        <taxon>Micromonosporaceae</taxon>
        <taxon>Planosporangium</taxon>
    </lineage>
</organism>
<feature type="short sequence motif" description="HXTX 2" evidence="2">
    <location>
        <begin position="140"/>
        <end position="143"/>
    </location>
</feature>
<feature type="short sequence motif" description="HXTX 1" evidence="2">
    <location>
        <begin position="45"/>
        <end position="48"/>
    </location>
</feature>
<evidence type="ECO:0000256" key="2">
    <source>
        <dbReference type="HAMAP-Rule" id="MF_01940"/>
    </source>
</evidence>
<dbReference type="InterPro" id="IPR004175">
    <property type="entry name" value="RNA_CPDase"/>
</dbReference>
<dbReference type="GO" id="GO:0008664">
    <property type="term" value="F:RNA 2',3'-cyclic 3'-phosphodiesterase activity"/>
    <property type="evidence" value="ECO:0007669"/>
    <property type="project" value="UniProtKB-EC"/>
</dbReference>
<keyword evidence="4" id="KW-1185">Reference proteome</keyword>
<dbReference type="PANTHER" id="PTHR35561:SF1">
    <property type="entry name" value="RNA 2',3'-CYCLIC PHOSPHODIESTERASE"/>
    <property type="match status" value="1"/>
</dbReference>
<keyword evidence="1 2" id="KW-0378">Hydrolase</keyword>